<proteinExistence type="predicted"/>
<dbReference type="PANTHER" id="PTHR34070">
    <property type="entry name" value="ARMADILLO-TYPE FOLD"/>
    <property type="match status" value="1"/>
</dbReference>
<dbReference type="Pfam" id="PF08713">
    <property type="entry name" value="DNA_alkylation"/>
    <property type="match status" value="1"/>
</dbReference>
<organism evidence="1 2">
    <name type="scientific">Seminavis robusta</name>
    <dbReference type="NCBI Taxonomy" id="568900"/>
    <lineage>
        <taxon>Eukaryota</taxon>
        <taxon>Sar</taxon>
        <taxon>Stramenopiles</taxon>
        <taxon>Ochrophyta</taxon>
        <taxon>Bacillariophyta</taxon>
        <taxon>Bacillariophyceae</taxon>
        <taxon>Bacillariophycidae</taxon>
        <taxon>Naviculales</taxon>
        <taxon>Naviculaceae</taxon>
        <taxon>Seminavis</taxon>
    </lineage>
</organism>
<dbReference type="AlphaFoldDB" id="A0A9N8H7H0"/>
<name>A0A9N8H7H0_9STRA</name>
<dbReference type="CDD" id="cd07064">
    <property type="entry name" value="AlkD_like_1"/>
    <property type="match status" value="1"/>
</dbReference>
<dbReference type="EMBL" id="CAICTM010000067">
    <property type="protein sequence ID" value="CAB9499753.1"/>
    <property type="molecule type" value="Genomic_DNA"/>
</dbReference>
<keyword evidence="2" id="KW-1185">Reference proteome</keyword>
<evidence type="ECO:0000313" key="2">
    <source>
        <dbReference type="Proteomes" id="UP001153069"/>
    </source>
</evidence>
<gene>
    <name evidence="1" type="ORF">SEMRO_68_G038000.1</name>
</gene>
<sequence>MTRHQKKVMKSMVQLVKKELKKVADPNKAKVMQGYCKTTMPMYGIQKPDRATVEKQMHAHIKLQTPPVVDRAFYQSCIETLWALPHREEKYLAIDFALHYKDQISWDNLPVYTSLILHDEFMWWDFVDPIAVNLIGKVALLEQAKIEPLLRQWIDDEQHMWLRRTALLAQLKHKKQTKEDLLFEFCRKRMHEKEFFIRKAIGWVLREYGKTSPESVVQFLQQEKANLSGLSYREGSRILIKNGYMT</sequence>
<dbReference type="OrthoDB" id="429969at2759"/>
<dbReference type="SUPFAM" id="SSF48371">
    <property type="entry name" value="ARM repeat"/>
    <property type="match status" value="1"/>
</dbReference>
<reference evidence="1" key="1">
    <citation type="submission" date="2020-06" db="EMBL/GenBank/DDBJ databases">
        <authorList>
            <consortium name="Plant Systems Biology data submission"/>
        </authorList>
    </citation>
    <scope>NUCLEOTIDE SEQUENCE</scope>
    <source>
        <strain evidence="1">D6</strain>
    </source>
</reference>
<evidence type="ECO:0000313" key="1">
    <source>
        <dbReference type="EMBL" id="CAB9499753.1"/>
    </source>
</evidence>
<dbReference type="Gene3D" id="1.20.1660.10">
    <property type="entry name" value="Hypothetical protein (EF3068)"/>
    <property type="match status" value="1"/>
</dbReference>
<protein>
    <submittedName>
        <fullName evidence="1">DNA alkylation repair enzyme</fullName>
    </submittedName>
</protein>
<dbReference type="InterPro" id="IPR016024">
    <property type="entry name" value="ARM-type_fold"/>
</dbReference>
<comment type="caution">
    <text evidence="1">The sequence shown here is derived from an EMBL/GenBank/DDBJ whole genome shotgun (WGS) entry which is preliminary data.</text>
</comment>
<dbReference type="InterPro" id="IPR014825">
    <property type="entry name" value="DNA_alkylation"/>
</dbReference>
<dbReference type="PANTHER" id="PTHR34070:SF1">
    <property type="entry name" value="DNA ALKYLATION REPAIR PROTEIN"/>
    <property type="match status" value="1"/>
</dbReference>
<dbReference type="Gene3D" id="1.25.40.290">
    <property type="entry name" value="ARM repeat domains"/>
    <property type="match status" value="1"/>
</dbReference>
<dbReference type="Proteomes" id="UP001153069">
    <property type="component" value="Unassembled WGS sequence"/>
</dbReference>
<accession>A0A9N8H7H0</accession>